<dbReference type="Pfam" id="PF00294">
    <property type="entry name" value="PfkB"/>
    <property type="match status" value="1"/>
</dbReference>
<dbReference type="GO" id="GO:0016779">
    <property type="term" value="F:nucleotidyltransferase activity"/>
    <property type="evidence" value="ECO:0007669"/>
    <property type="project" value="UniProtKB-KW"/>
</dbReference>
<dbReference type="Gene3D" id="3.40.1190.20">
    <property type="match status" value="1"/>
</dbReference>
<evidence type="ECO:0000313" key="8">
    <source>
        <dbReference type="Proteomes" id="UP000199413"/>
    </source>
</evidence>
<keyword evidence="4" id="KW-0119">Carbohydrate metabolism</keyword>
<dbReference type="InterPro" id="IPR014729">
    <property type="entry name" value="Rossmann-like_a/b/a_fold"/>
</dbReference>
<keyword evidence="3" id="KW-0511">Multifunctional enzyme</keyword>
<evidence type="ECO:0000256" key="3">
    <source>
        <dbReference type="ARBA" id="ARBA00023268"/>
    </source>
</evidence>
<evidence type="ECO:0000256" key="1">
    <source>
        <dbReference type="ARBA" id="ARBA00022679"/>
    </source>
</evidence>
<dbReference type="PANTHER" id="PTHR43793">
    <property type="entry name" value="FAD SYNTHASE"/>
    <property type="match status" value="1"/>
</dbReference>
<evidence type="ECO:0000259" key="6">
    <source>
        <dbReference type="Pfam" id="PF01467"/>
    </source>
</evidence>
<name>A0A1C6S2M5_9ACTN</name>
<keyword evidence="8" id="KW-1185">Reference proteome</keyword>
<dbReference type="Proteomes" id="UP000199413">
    <property type="component" value="Unassembled WGS sequence"/>
</dbReference>
<dbReference type="AlphaFoldDB" id="A0A1C6S2M5"/>
<keyword evidence="1" id="KW-0808">Transferase</keyword>
<feature type="domain" description="Carbohydrate kinase PfkB" evidence="5">
    <location>
        <begin position="9"/>
        <end position="298"/>
    </location>
</feature>
<dbReference type="SUPFAM" id="SSF53613">
    <property type="entry name" value="Ribokinase-like"/>
    <property type="match status" value="1"/>
</dbReference>
<reference evidence="8" key="1">
    <citation type="submission" date="2016-06" db="EMBL/GenBank/DDBJ databases">
        <authorList>
            <person name="Varghese N."/>
            <person name="Submissions Spin"/>
        </authorList>
    </citation>
    <scope>NUCLEOTIDE SEQUENCE [LARGE SCALE GENOMIC DNA]</scope>
    <source>
        <strain evidence="8">DSM 45431</strain>
    </source>
</reference>
<dbReference type="InterPro" id="IPR029056">
    <property type="entry name" value="Ribokinase-like"/>
</dbReference>
<accession>A0A1C6S2M5</accession>
<sequence length="474" mass="48177">MGGIVNGPLVVVGDALLDRDVTGTVSRVCPDAPVPVLDERSGIDRPGGAGLAALLAAAQGTEVALVTALADDAGGARLAELLTAAGVQLFPLHLPGATAEKIRLRSGGQTLLRLDRGGDPQPPGEPPQAALEVLAGARAILVSDYGRGLVRQPTLRAALADSSAPVVWDPHPRGPGAVAGARLTTPNLAELRQLTGDAGAGSPLSTATRAGHELRRRWRVGAVAVTMGADGAVLCHSGGTPLVVPPPSALDRVEDACGAGDRFAATAALTLGDGAPVAEAVGEAVAAASAYVAAGGAAGLHRERKRRPALAPARTAEGLVAEVRADGGTVVATGGCFDILHAGHVATLQAARRLGDCLVVCLNSDRSVRGLKGPERPVNPEADRARLLTALDCVDAVVVFDEPTPHRVLTRLRPDVWVKGGDYAGAGGPELPEAELIHRWGGRVVTVPYLAGRSTTGTISAARRRGLHLVKGAI</sequence>
<dbReference type="Gene3D" id="3.40.50.620">
    <property type="entry name" value="HUPs"/>
    <property type="match status" value="1"/>
</dbReference>
<dbReference type="InterPro" id="IPR004821">
    <property type="entry name" value="Cyt_trans-like"/>
</dbReference>
<protein>
    <submittedName>
        <fullName evidence="7">RfaE bifunctional protein, domain I/rfaE bifunctional protein, domain II</fullName>
    </submittedName>
</protein>
<dbReference type="NCBIfam" id="TIGR00125">
    <property type="entry name" value="cyt_tran_rel"/>
    <property type="match status" value="1"/>
</dbReference>
<evidence type="ECO:0000313" key="7">
    <source>
        <dbReference type="EMBL" id="SCL23667.1"/>
    </source>
</evidence>
<gene>
    <name evidence="7" type="ORF">GA0070624_2779</name>
</gene>
<evidence type="ECO:0000256" key="2">
    <source>
        <dbReference type="ARBA" id="ARBA00022695"/>
    </source>
</evidence>
<evidence type="ECO:0000259" key="5">
    <source>
        <dbReference type="Pfam" id="PF00294"/>
    </source>
</evidence>
<proteinExistence type="predicted"/>
<feature type="domain" description="Cytidyltransferase-like" evidence="6">
    <location>
        <begin position="333"/>
        <end position="423"/>
    </location>
</feature>
<keyword evidence="2" id="KW-0548">Nucleotidyltransferase</keyword>
<dbReference type="Pfam" id="PF01467">
    <property type="entry name" value="CTP_transf_like"/>
    <property type="match status" value="1"/>
</dbReference>
<dbReference type="STRING" id="568872.GA0070624_2779"/>
<dbReference type="InterPro" id="IPR050385">
    <property type="entry name" value="Archaeal_FAD_synthase"/>
</dbReference>
<dbReference type="InterPro" id="IPR011611">
    <property type="entry name" value="PfkB_dom"/>
</dbReference>
<dbReference type="EMBL" id="FMHV01000002">
    <property type="protein sequence ID" value="SCL23667.1"/>
    <property type="molecule type" value="Genomic_DNA"/>
</dbReference>
<dbReference type="PANTHER" id="PTHR43793:SF2">
    <property type="entry name" value="BIFUNCTIONAL PROTEIN HLDE"/>
    <property type="match status" value="1"/>
</dbReference>
<organism evidence="7 8">
    <name type="scientific">Micromonospora rhizosphaerae</name>
    <dbReference type="NCBI Taxonomy" id="568872"/>
    <lineage>
        <taxon>Bacteria</taxon>
        <taxon>Bacillati</taxon>
        <taxon>Actinomycetota</taxon>
        <taxon>Actinomycetes</taxon>
        <taxon>Micromonosporales</taxon>
        <taxon>Micromonosporaceae</taxon>
        <taxon>Micromonospora</taxon>
    </lineage>
</organism>
<dbReference type="SUPFAM" id="SSF52374">
    <property type="entry name" value="Nucleotidylyl transferase"/>
    <property type="match status" value="1"/>
</dbReference>
<evidence type="ECO:0000256" key="4">
    <source>
        <dbReference type="ARBA" id="ARBA00023277"/>
    </source>
</evidence>